<proteinExistence type="predicted"/>
<dbReference type="Gramene" id="KRH00930">
    <property type="protein sequence ID" value="KRH00930"/>
    <property type="gene ID" value="GLYMA_18G242800"/>
</dbReference>
<evidence type="ECO:0000313" key="3">
    <source>
        <dbReference type="Proteomes" id="UP000008827"/>
    </source>
</evidence>
<dbReference type="EnsemblPlants" id="KRH00930">
    <property type="protein sequence ID" value="KRH00930"/>
    <property type="gene ID" value="GLYMA_18G242800"/>
</dbReference>
<reference evidence="1 2" key="1">
    <citation type="journal article" date="2010" name="Nature">
        <title>Genome sequence of the palaeopolyploid soybean.</title>
        <authorList>
            <person name="Schmutz J."/>
            <person name="Cannon S.B."/>
            <person name="Schlueter J."/>
            <person name="Ma J."/>
            <person name="Mitros T."/>
            <person name="Nelson W."/>
            <person name="Hyten D.L."/>
            <person name="Song Q."/>
            <person name="Thelen J.J."/>
            <person name="Cheng J."/>
            <person name="Xu D."/>
            <person name="Hellsten U."/>
            <person name="May G.D."/>
            <person name="Yu Y."/>
            <person name="Sakurai T."/>
            <person name="Umezawa T."/>
            <person name="Bhattacharyya M.K."/>
            <person name="Sandhu D."/>
            <person name="Valliyodan B."/>
            <person name="Lindquist E."/>
            <person name="Peto M."/>
            <person name="Grant D."/>
            <person name="Shu S."/>
            <person name="Goodstein D."/>
            <person name="Barry K."/>
            <person name="Futrell-Griggs M."/>
            <person name="Abernathy B."/>
            <person name="Du J."/>
            <person name="Tian Z."/>
            <person name="Zhu L."/>
            <person name="Gill N."/>
            <person name="Joshi T."/>
            <person name="Libault M."/>
            <person name="Sethuraman A."/>
            <person name="Zhang X.-C."/>
            <person name="Shinozaki K."/>
            <person name="Nguyen H.T."/>
            <person name="Wing R.A."/>
            <person name="Cregan P."/>
            <person name="Specht J."/>
            <person name="Grimwood J."/>
            <person name="Rokhsar D."/>
            <person name="Stacey G."/>
            <person name="Shoemaker R.C."/>
            <person name="Jackson S.A."/>
        </authorList>
    </citation>
    <scope>NUCLEOTIDE SEQUENCE [LARGE SCALE GENOMIC DNA]</scope>
    <source>
        <strain evidence="2">cv. Williams 82</strain>
        <tissue evidence="1">Callus</tissue>
    </source>
</reference>
<dbReference type="HOGENOM" id="CLU_2727246_0_0_1"/>
<gene>
    <name evidence="1" type="ORF">GLYMA_18G242800</name>
</gene>
<dbReference type="AlphaFoldDB" id="K7MUH4"/>
<reference evidence="2" key="2">
    <citation type="submission" date="2018-02" db="UniProtKB">
        <authorList>
            <consortium name="EnsemblPlants"/>
        </authorList>
    </citation>
    <scope>IDENTIFICATION</scope>
    <source>
        <strain evidence="2">Williams 82</strain>
    </source>
</reference>
<dbReference type="PaxDb" id="3847-GLYMA18G47800.1"/>
<dbReference type="InParanoid" id="K7MUH4"/>
<protein>
    <submittedName>
        <fullName evidence="1 2">Uncharacterized protein</fullName>
    </submittedName>
</protein>
<accession>K7MUH4</accession>
<evidence type="ECO:0000313" key="2">
    <source>
        <dbReference type="EnsemblPlants" id="KRH00930"/>
    </source>
</evidence>
<evidence type="ECO:0000313" key="1">
    <source>
        <dbReference type="EMBL" id="KRH00930.1"/>
    </source>
</evidence>
<organism evidence="2">
    <name type="scientific">Glycine max</name>
    <name type="common">Soybean</name>
    <name type="synonym">Glycine hispida</name>
    <dbReference type="NCBI Taxonomy" id="3847"/>
    <lineage>
        <taxon>Eukaryota</taxon>
        <taxon>Viridiplantae</taxon>
        <taxon>Streptophyta</taxon>
        <taxon>Embryophyta</taxon>
        <taxon>Tracheophyta</taxon>
        <taxon>Spermatophyta</taxon>
        <taxon>Magnoliopsida</taxon>
        <taxon>eudicotyledons</taxon>
        <taxon>Gunneridae</taxon>
        <taxon>Pentapetalae</taxon>
        <taxon>rosids</taxon>
        <taxon>fabids</taxon>
        <taxon>Fabales</taxon>
        <taxon>Fabaceae</taxon>
        <taxon>Papilionoideae</taxon>
        <taxon>50 kb inversion clade</taxon>
        <taxon>NPAAA clade</taxon>
        <taxon>indigoferoid/millettioid clade</taxon>
        <taxon>Phaseoleae</taxon>
        <taxon>Glycine</taxon>
        <taxon>Glycine subgen. Soja</taxon>
    </lineage>
</organism>
<keyword evidence="3" id="KW-1185">Reference proteome</keyword>
<dbReference type="Proteomes" id="UP000008827">
    <property type="component" value="Chromosome 18"/>
</dbReference>
<dbReference type="EMBL" id="CM000851">
    <property type="protein sequence ID" value="KRH00930.1"/>
    <property type="molecule type" value="Genomic_DNA"/>
</dbReference>
<name>K7MUH4_SOYBN</name>
<reference evidence="1" key="3">
    <citation type="submission" date="2018-07" db="EMBL/GenBank/DDBJ databases">
        <title>WGS assembly of Glycine max.</title>
        <authorList>
            <person name="Schmutz J."/>
            <person name="Cannon S."/>
            <person name="Schlueter J."/>
            <person name="Ma J."/>
            <person name="Mitros T."/>
            <person name="Nelson W."/>
            <person name="Hyten D."/>
            <person name="Song Q."/>
            <person name="Thelen J."/>
            <person name="Cheng J."/>
            <person name="Xu D."/>
            <person name="Hellsten U."/>
            <person name="May G."/>
            <person name="Yu Y."/>
            <person name="Sakurai T."/>
            <person name="Umezawa T."/>
            <person name="Bhattacharyya M."/>
            <person name="Sandhu D."/>
            <person name="Valliyodan B."/>
            <person name="Lindquist E."/>
            <person name="Peto M."/>
            <person name="Grant D."/>
            <person name="Shu S."/>
            <person name="Goodstein D."/>
            <person name="Barry K."/>
            <person name="Futrell-Griggs M."/>
            <person name="Abernathy B."/>
            <person name="Du J."/>
            <person name="Tian Z."/>
            <person name="Zhu L."/>
            <person name="Gill N."/>
            <person name="Joshi T."/>
            <person name="Libault M."/>
            <person name="Sethuraman A."/>
            <person name="Zhang X."/>
            <person name="Shinozaki K."/>
            <person name="Nguyen H."/>
            <person name="Wing R."/>
            <person name="Cregan P."/>
            <person name="Specht J."/>
            <person name="Grimwood J."/>
            <person name="Rokhsar D."/>
            <person name="Stacey G."/>
            <person name="Shoemaker R."/>
            <person name="Jackson S."/>
        </authorList>
    </citation>
    <scope>NUCLEOTIDE SEQUENCE</scope>
    <source>
        <tissue evidence="1">Callus</tissue>
    </source>
</reference>
<sequence>MPRMHSTPLEHPLSSLEGSVTTLLRITNKNQNLSQSTQHHFLLHLQNYVVTFANFQPPPPHNNHNCTLFRLR</sequence>